<keyword evidence="1" id="KW-1133">Transmembrane helix</keyword>
<dbReference type="PANTHER" id="PTHR36692">
    <property type="entry name" value="PROTEIN SNAKESKIN"/>
    <property type="match status" value="1"/>
</dbReference>
<keyword evidence="4" id="KW-1185">Reference proteome</keyword>
<dbReference type="Pfam" id="PF24985">
    <property type="entry name" value="DUF7775"/>
    <property type="match status" value="1"/>
</dbReference>
<dbReference type="OrthoDB" id="6349206at2759"/>
<keyword evidence="1" id="KW-0812">Transmembrane</keyword>
<dbReference type="PANTHER" id="PTHR36692:SF2">
    <property type="entry name" value="GEO12064P1"/>
    <property type="match status" value="1"/>
</dbReference>
<proteinExistence type="predicted"/>
<dbReference type="InParanoid" id="A0A7R8UZI0"/>
<feature type="transmembrane region" description="Helical" evidence="1">
    <location>
        <begin position="102"/>
        <end position="121"/>
    </location>
</feature>
<dbReference type="EMBL" id="LR899013">
    <property type="protein sequence ID" value="CAD7089917.1"/>
    <property type="molecule type" value="Genomic_DNA"/>
</dbReference>
<reference evidence="3 4" key="1">
    <citation type="submission" date="2020-11" db="EMBL/GenBank/DDBJ databases">
        <authorList>
            <person name="Wallbank WR R."/>
            <person name="Pardo Diaz C."/>
            <person name="Kozak K."/>
            <person name="Martin S."/>
            <person name="Jiggins C."/>
            <person name="Moest M."/>
            <person name="Warren A I."/>
            <person name="Generalovic N T."/>
            <person name="Byers J.R.P. K."/>
            <person name="Montejo-Kovacevich G."/>
            <person name="Yen C E."/>
        </authorList>
    </citation>
    <scope>NUCLEOTIDE SEQUENCE [LARGE SCALE GENOMIC DNA]</scope>
</reference>
<evidence type="ECO:0000313" key="4">
    <source>
        <dbReference type="Proteomes" id="UP000594454"/>
    </source>
</evidence>
<dbReference type="AlphaFoldDB" id="A0A7R8UZI0"/>
<dbReference type="InterPro" id="IPR056677">
    <property type="entry name" value="DUF7775"/>
</dbReference>
<gene>
    <name evidence="3" type="ORF">HERILL_LOCUS12435</name>
</gene>
<feature type="transmembrane region" description="Helical" evidence="1">
    <location>
        <begin position="7"/>
        <end position="25"/>
    </location>
</feature>
<dbReference type="GO" id="GO:0019991">
    <property type="term" value="P:septate junction assembly"/>
    <property type="evidence" value="ECO:0007669"/>
    <property type="project" value="InterPro"/>
</dbReference>
<name>A0A7R8UZI0_HERIL</name>
<evidence type="ECO:0000256" key="1">
    <source>
        <dbReference type="SAM" id="Phobius"/>
    </source>
</evidence>
<organism evidence="3 4">
    <name type="scientific">Hermetia illucens</name>
    <name type="common">Black soldier fly</name>
    <dbReference type="NCBI Taxonomy" id="343691"/>
    <lineage>
        <taxon>Eukaryota</taxon>
        <taxon>Metazoa</taxon>
        <taxon>Ecdysozoa</taxon>
        <taxon>Arthropoda</taxon>
        <taxon>Hexapoda</taxon>
        <taxon>Insecta</taxon>
        <taxon>Pterygota</taxon>
        <taxon>Neoptera</taxon>
        <taxon>Endopterygota</taxon>
        <taxon>Diptera</taxon>
        <taxon>Brachycera</taxon>
        <taxon>Stratiomyomorpha</taxon>
        <taxon>Stratiomyidae</taxon>
        <taxon>Hermetiinae</taxon>
        <taxon>Hermetia</taxon>
    </lineage>
</organism>
<keyword evidence="1" id="KW-0472">Membrane</keyword>
<sequence length="123" mass="13857">MAINKLSIIKFLEWVFTIACLGLHYQTMSESDQVTRLLTAGTFVGFTIILIALFAGYLMNTPINKRLDLFFSLIGCALFIACGALIIKEWENAWNKDDKRMAMAKGSISIINGVVFFIDVIRR</sequence>
<dbReference type="GO" id="GO:0005886">
    <property type="term" value="C:plasma membrane"/>
    <property type="evidence" value="ECO:0007669"/>
    <property type="project" value="TreeGrafter"/>
</dbReference>
<feature type="domain" description="DUF7775" evidence="2">
    <location>
        <begin position="8"/>
        <end position="92"/>
    </location>
</feature>
<evidence type="ECO:0000313" key="3">
    <source>
        <dbReference type="EMBL" id="CAD7089917.1"/>
    </source>
</evidence>
<dbReference type="InterPro" id="IPR038976">
    <property type="entry name" value="Ssk"/>
</dbReference>
<feature type="transmembrane region" description="Helical" evidence="1">
    <location>
        <begin position="37"/>
        <end position="57"/>
    </location>
</feature>
<accession>A0A7R8UZI0</accession>
<feature type="transmembrane region" description="Helical" evidence="1">
    <location>
        <begin position="69"/>
        <end position="87"/>
    </location>
</feature>
<evidence type="ECO:0000259" key="2">
    <source>
        <dbReference type="Pfam" id="PF24985"/>
    </source>
</evidence>
<protein>
    <recommendedName>
        <fullName evidence="2">DUF7775 domain-containing protein</fullName>
    </recommendedName>
</protein>
<dbReference type="Proteomes" id="UP000594454">
    <property type="component" value="Chromosome 5"/>
</dbReference>